<comment type="caution">
    <text evidence="1">The sequence shown here is derived from an EMBL/GenBank/DDBJ whole genome shotgun (WGS) entry which is preliminary data.</text>
</comment>
<sequence length="74" mass="8358">MFRVADWIIKRVALGCGECIPDTHALRTLSCTFWSLKQRPFHSPQRHGRLRLTTAVVYTVSSVDVAKAPLYLDG</sequence>
<reference evidence="1" key="1">
    <citation type="submission" date="2023-01" db="EMBL/GenBank/DDBJ databases">
        <authorList>
            <person name="Van Ghelder C."/>
            <person name="Rancurel C."/>
        </authorList>
    </citation>
    <scope>NUCLEOTIDE SEQUENCE</scope>
    <source>
        <strain evidence="1">CNCM I-4278</strain>
    </source>
</reference>
<name>A0A9W4UNL2_9PLEO</name>
<organism evidence="1 2">
    <name type="scientific">Periconia digitata</name>
    <dbReference type="NCBI Taxonomy" id="1303443"/>
    <lineage>
        <taxon>Eukaryota</taxon>
        <taxon>Fungi</taxon>
        <taxon>Dikarya</taxon>
        <taxon>Ascomycota</taxon>
        <taxon>Pezizomycotina</taxon>
        <taxon>Dothideomycetes</taxon>
        <taxon>Pleosporomycetidae</taxon>
        <taxon>Pleosporales</taxon>
        <taxon>Massarineae</taxon>
        <taxon>Periconiaceae</taxon>
        <taxon>Periconia</taxon>
    </lineage>
</organism>
<protein>
    <submittedName>
        <fullName evidence="1">Uncharacterized protein</fullName>
    </submittedName>
</protein>
<accession>A0A9W4UNL2</accession>
<proteinExistence type="predicted"/>
<keyword evidence="2" id="KW-1185">Reference proteome</keyword>
<dbReference type="AlphaFoldDB" id="A0A9W4UNL2"/>
<dbReference type="Proteomes" id="UP001152607">
    <property type="component" value="Unassembled WGS sequence"/>
</dbReference>
<evidence type="ECO:0000313" key="2">
    <source>
        <dbReference type="Proteomes" id="UP001152607"/>
    </source>
</evidence>
<dbReference type="EMBL" id="CAOQHR010000008">
    <property type="protein sequence ID" value="CAI6338994.1"/>
    <property type="molecule type" value="Genomic_DNA"/>
</dbReference>
<evidence type="ECO:0000313" key="1">
    <source>
        <dbReference type="EMBL" id="CAI6338994.1"/>
    </source>
</evidence>
<gene>
    <name evidence="1" type="ORF">PDIGIT_LOCUS12131</name>
</gene>